<reference evidence="2" key="1">
    <citation type="submission" date="2019-12" db="EMBL/GenBank/DDBJ databases">
        <title>Genome sequencing and annotation of Brassica cretica.</title>
        <authorList>
            <person name="Studholme D.J."/>
            <person name="Sarris P.F."/>
        </authorList>
    </citation>
    <scope>NUCLEOTIDE SEQUENCE</scope>
    <source>
        <strain evidence="2">PFS-001/15</strain>
        <tissue evidence="2">Leaf</tissue>
    </source>
</reference>
<evidence type="ECO:0000313" key="3">
    <source>
        <dbReference type="Proteomes" id="UP000712281"/>
    </source>
</evidence>
<dbReference type="EMBL" id="QGKW02001940">
    <property type="protein sequence ID" value="KAF2556970.1"/>
    <property type="molecule type" value="Genomic_DNA"/>
</dbReference>
<accession>A0A8S9HIP3</accession>
<dbReference type="Proteomes" id="UP000712281">
    <property type="component" value="Unassembled WGS sequence"/>
</dbReference>
<proteinExistence type="predicted"/>
<evidence type="ECO:0000313" key="2">
    <source>
        <dbReference type="EMBL" id="KAF2556970.1"/>
    </source>
</evidence>
<organism evidence="2 3">
    <name type="scientific">Brassica cretica</name>
    <name type="common">Mustard</name>
    <dbReference type="NCBI Taxonomy" id="69181"/>
    <lineage>
        <taxon>Eukaryota</taxon>
        <taxon>Viridiplantae</taxon>
        <taxon>Streptophyta</taxon>
        <taxon>Embryophyta</taxon>
        <taxon>Tracheophyta</taxon>
        <taxon>Spermatophyta</taxon>
        <taxon>Magnoliopsida</taxon>
        <taxon>eudicotyledons</taxon>
        <taxon>Gunneridae</taxon>
        <taxon>Pentapetalae</taxon>
        <taxon>rosids</taxon>
        <taxon>malvids</taxon>
        <taxon>Brassicales</taxon>
        <taxon>Brassicaceae</taxon>
        <taxon>Brassiceae</taxon>
        <taxon>Brassica</taxon>
    </lineage>
</organism>
<dbReference type="AlphaFoldDB" id="A0A8S9HIP3"/>
<feature type="region of interest" description="Disordered" evidence="1">
    <location>
        <begin position="1"/>
        <end position="43"/>
    </location>
</feature>
<name>A0A8S9HIP3_BRACR</name>
<feature type="compositionally biased region" description="Basic and acidic residues" evidence="1">
    <location>
        <begin position="1"/>
        <end position="13"/>
    </location>
</feature>
<gene>
    <name evidence="2" type="ORF">F2Q68_00015826</name>
</gene>
<feature type="compositionally biased region" description="Basic and acidic residues" evidence="1">
    <location>
        <begin position="27"/>
        <end position="38"/>
    </location>
</feature>
<evidence type="ECO:0000256" key="1">
    <source>
        <dbReference type="SAM" id="MobiDB-lite"/>
    </source>
</evidence>
<protein>
    <submittedName>
        <fullName evidence="2">Uncharacterized protein</fullName>
    </submittedName>
</protein>
<sequence>MIIGRVEELERPTGESGRAQRGLDVAPRLEESDEDSARGDAAGHWSRALKSKKTIEAGAGYGSDVTYPLGISHLVGFLCFNGLYQIC</sequence>
<comment type="caution">
    <text evidence="2">The sequence shown here is derived from an EMBL/GenBank/DDBJ whole genome shotgun (WGS) entry which is preliminary data.</text>
</comment>